<evidence type="ECO:0000256" key="4">
    <source>
        <dbReference type="RuleBase" id="RU000363"/>
    </source>
</evidence>
<sequence length="294" mass="31428">MKDLRGKTAIITGGASGLGAAMADAFGSAGMNIMIADIEAEVARTKVEELRARNVTAEWVQVDVTSRESVRKGAAETIAKFGKVHLVANNAGIGTGGSLGSVPEGDWDWVIDVNLKGVVYGVEAFVPLIESHGEGGHVINTASMAGLISPSGMEPYCATKYAVVAMSEGWRHQLAPRNIGVSVLCPGLVSTNIYAGRRNRQNAIYGENDKAYGQADLDRQREWMAGGIDPLVVAQRVVEGVRDNDLYILSHVEYEKVVRDRFEGILAAFEKSKQSSALAALPKDRRLDAVSIDG</sequence>
<protein>
    <submittedName>
        <fullName evidence="5">Diacetyl reductase</fullName>
        <ecNumber evidence="5">1.1.1.304</ecNumber>
    </submittedName>
</protein>
<dbReference type="SUPFAM" id="SSF51735">
    <property type="entry name" value="NAD(P)-binding Rossmann-fold domains"/>
    <property type="match status" value="1"/>
</dbReference>
<keyword evidence="2" id="KW-0521">NADP</keyword>
<dbReference type="PRINTS" id="PR00081">
    <property type="entry name" value="GDHRDH"/>
</dbReference>
<dbReference type="PROSITE" id="PS00061">
    <property type="entry name" value="ADH_SHORT"/>
    <property type="match status" value="1"/>
</dbReference>
<dbReference type="CDD" id="cd05233">
    <property type="entry name" value="SDR_c"/>
    <property type="match status" value="1"/>
</dbReference>
<dbReference type="RefSeq" id="WP_281252602.1">
    <property type="nucleotide sequence ID" value="NZ_NBBI01000006.1"/>
</dbReference>
<keyword evidence="3 5" id="KW-0560">Oxidoreductase</keyword>
<evidence type="ECO:0000256" key="1">
    <source>
        <dbReference type="ARBA" id="ARBA00006484"/>
    </source>
</evidence>
<dbReference type="InterPro" id="IPR036291">
    <property type="entry name" value="NAD(P)-bd_dom_sf"/>
</dbReference>
<name>A0A245ZFD6_9SPHN</name>
<dbReference type="Gene3D" id="3.40.50.720">
    <property type="entry name" value="NAD(P)-binding Rossmann-like Domain"/>
    <property type="match status" value="1"/>
</dbReference>
<dbReference type="AlphaFoldDB" id="A0A245ZFD6"/>
<comment type="caution">
    <text evidence="5">The sequence shown here is derived from an EMBL/GenBank/DDBJ whole genome shotgun (WGS) entry which is preliminary data.</text>
</comment>
<dbReference type="PANTHER" id="PTHR43391:SF14">
    <property type="entry name" value="DEHYDROGENASE_REDUCTASE SDR FAMILY PROTEIN 7-LIKE"/>
    <property type="match status" value="1"/>
</dbReference>
<dbReference type="InterPro" id="IPR020904">
    <property type="entry name" value="Sc_DH/Rdtase_CS"/>
</dbReference>
<dbReference type="PRINTS" id="PR00080">
    <property type="entry name" value="SDRFAMILY"/>
</dbReference>
<keyword evidence="6" id="KW-1185">Reference proteome</keyword>
<dbReference type="FunFam" id="3.40.50.720:FF:000084">
    <property type="entry name" value="Short-chain dehydrogenase reductase"/>
    <property type="match status" value="1"/>
</dbReference>
<dbReference type="EC" id="1.1.1.304" evidence="5"/>
<evidence type="ECO:0000256" key="2">
    <source>
        <dbReference type="ARBA" id="ARBA00022857"/>
    </source>
</evidence>
<dbReference type="GO" id="GO:0052588">
    <property type="term" value="F:diacetyl reductase ((S)-acetoin forming) (NAD+) activity"/>
    <property type="evidence" value="ECO:0007669"/>
    <property type="project" value="UniProtKB-EC"/>
</dbReference>
<evidence type="ECO:0000256" key="3">
    <source>
        <dbReference type="ARBA" id="ARBA00023002"/>
    </source>
</evidence>
<comment type="similarity">
    <text evidence="1 4">Belongs to the short-chain dehydrogenases/reductases (SDR) family.</text>
</comment>
<proteinExistence type="inferred from homology"/>
<dbReference type="EMBL" id="NBBI01000006">
    <property type="protein sequence ID" value="OWK28439.1"/>
    <property type="molecule type" value="Genomic_DNA"/>
</dbReference>
<reference evidence="5 6" key="1">
    <citation type="submission" date="2017-03" db="EMBL/GenBank/DDBJ databases">
        <title>Genome sequence of Sphingomonas dokdonensis DSM 21029.</title>
        <authorList>
            <person name="Poehlein A."/>
            <person name="Wuebbeler J.H."/>
            <person name="Steinbuechel A."/>
            <person name="Daniel R."/>
        </authorList>
    </citation>
    <scope>NUCLEOTIDE SEQUENCE [LARGE SCALE GENOMIC DNA]</scope>
    <source>
        <strain evidence="5 6">DSM 21029</strain>
    </source>
</reference>
<evidence type="ECO:0000313" key="6">
    <source>
        <dbReference type="Proteomes" id="UP000197290"/>
    </source>
</evidence>
<dbReference type="PANTHER" id="PTHR43391">
    <property type="entry name" value="RETINOL DEHYDROGENASE-RELATED"/>
    <property type="match status" value="1"/>
</dbReference>
<accession>A0A245ZFD6</accession>
<dbReference type="InterPro" id="IPR002347">
    <property type="entry name" value="SDR_fam"/>
</dbReference>
<gene>
    <name evidence="5" type="primary">butA</name>
    <name evidence="5" type="ORF">SPDO_28420</name>
</gene>
<organism evidence="5 6">
    <name type="scientific">Sphingomonas dokdonensis</name>
    <dbReference type="NCBI Taxonomy" id="344880"/>
    <lineage>
        <taxon>Bacteria</taxon>
        <taxon>Pseudomonadati</taxon>
        <taxon>Pseudomonadota</taxon>
        <taxon>Alphaproteobacteria</taxon>
        <taxon>Sphingomonadales</taxon>
        <taxon>Sphingomonadaceae</taxon>
        <taxon>Sphingomonas</taxon>
    </lineage>
</organism>
<dbReference type="Pfam" id="PF00106">
    <property type="entry name" value="adh_short"/>
    <property type="match status" value="1"/>
</dbReference>
<evidence type="ECO:0000313" key="5">
    <source>
        <dbReference type="EMBL" id="OWK28439.1"/>
    </source>
</evidence>
<dbReference type="Proteomes" id="UP000197290">
    <property type="component" value="Unassembled WGS sequence"/>
</dbReference>